<dbReference type="RefSeq" id="WP_144992331.1">
    <property type="nucleotide sequence ID" value="NZ_VNJK01000002.1"/>
</dbReference>
<dbReference type="AlphaFoldDB" id="A0A559IPW1"/>
<organism evidence="2 3">
    <name type="scientific">Paenibacillus agilis</name>
    <dbReference type="NCBI Taxonomy" id="3020863"/>
    <lineage>
        <taxon>Bacteria</taxon>
        <taxon>Bacillati</taxon>
        <taxon>Bacillota</taxon>
        <taxon>Bacilli</taxon>
        <taxon>Bacillales</taxon>
        <taxon>Paenibacillaceae</taxon>
        <taxon>Paenibacillus</taxon>
    </lineage>
</organism>
<comment type="caution">
    <text evidence="2">The sequence shown here is derived from an EMBL/GenBank/DDBJ whole genome shotgun (WGS) entry which is preliminary data.</text>
</comment>
<proteinExistence type="predicted"/>
<evidence type="ECO:0000259" key="1">
    <source>
        <dbReference type="PROSITE" id="PS50943"/>
    </source>
</evidence>
<evidence type="ECO:0000313" key="3">
    <source>
        <dbReference type="Proteomes" id="UP000318102"/>
    </source>
</evidence>
<dbReference type="SUPFAM" id="SSF47413">
    <property type="entry name" value="lambda repressor-like DNA-binding domains"/>
    <property type="match status" value="1"/>
</dbReference>
<accession>A0A559IPW1</accession>
<evidence type="ECO:0000313" key="2">
    <source>
        <dbReference type="EMBL" id="TVX89646.1"/>
    </source>
</evidence>
<dbReference type="Gene3D" id="1.10.260.40">
    <property type="entry name" value="lambda repressor-like DNA-binding domains"/>
    <property type="match status" value="1"/>
</dbReference>
<sequence>MAVLSLADLIQQYRLKSNLTLSELARRANINKGTISKIENREVKRPDFKTVALIASLLDIPFDEYVECYMEVERRATVLWSLLEESIASSQSNFIIRKIATKFLETEQEDSYDLVEQLFTTTASLQDTSLKLLLYKLIIKYSRSHGIMVYIAKGLYQQYCIERNDFSNLQETYQSGQYILNYIELLSKRERTEVYYKLAVHAYTLRLYQESVDFCKLLIQEDDRENRFYMHAIGILRFSYFYLNDYELSKQYQEQYQAYEHSQVEDNDKLLEAMLHAKRGDVELAITQFDQCLLACRDEFKIHVVNEYISLYMSIDEVAAAGQLLSMEEAIHSITYTTPLEFYELAYFYRLKGDYFVKTNQLEDAANSYMQSAMTYAQINDVQSERQCMHSLFKLLRRDDQFKDVSTIIDIEQFYERMCSI</sequence>
<dbReference type="Pfam" id="PF01381">
    <property type="entry name" value="HTH_3"/>
    <property type="match status" value="1"/>
</dbReference>
<dbReference type="InterPro" id="IPR001387">
    <property type="entry name" value="Cro/C1-type_HTH"/>
</dbReference>
<reference evidence="2 3" key="1">
    <citation type="submission" date="2019-07" db="EMBL/GenBank/DDBJ databases">
        <authorList>
            <person name="Kim J."/>
        </authorList>
    </citation>
    <scope>NUCLEOTIDE SEQUENCE [LARGE SCALE GENOMIC DNA]</scope>
    <source>
        <strain evidence="2 3">N4</strain>
    </source>
</reference>
<dbReference type="PROSITE" id="PS50943">
    <property type="entry name" value="HTH_CROC1"/>
    <property type="match status" value="1"/>
</dbReference>
<gene>
    <name evidence="2" type="ORF">FPZ44_17930</name>
</gene>
<feature type="domain" description="HTH cro/C1-type" evidence="1">
    <location>
        <begin position="10"/>
        <end position="65"/>
    </location>
</feature>
<dbReference type="OrthoDB" id="2508844at2"/>
<dbReference type="GO" id="GO:0003677">
    <property type="term" value="F:DNA binding"/>
    <property type="evidence" value="ECO:0007669"/>
    <property type="project" value="InterPro"/>
</dbReference>
<dbReference type="InterPro" id="IPR010982">
    <property type="entry name" value="Lambda_DNA-bd_dom_sf"/>
</dbReference>
<name>A0A559IPW1_9BACL</name>
<dbReference type="SMART" id="SM00530">
    <property type="entry name" value="HTH_XRE"/>
    <property type="match status" value="1"/>
</dbReference>
<dbReference type="CDD" id="cd00093">
    <property type="entry name" value="HTH_XRE"/>
    <property type="match status" value="1"/>
</dbReference>
<dbReference type="Proteomes" id="UP000318102">
    <property type="component" value="Unassembled WGS sequence"/>
</dbReference>
<dbReference type="EMBL" id="VNJK01000002">
    <property type="protein sequence ID" value="TVX89646.1"/>
    <property type="molecule type" value="Genomic_DNA"/>
</dbReference>
<protein>
    <submittedName>
        <fullName evidence="2">Helix-turn-helix transcriptional regulator</fullName>
    </submittedName>
</protein>
<keyword evidence="3" id="KW-1185">Reference proteome</keyword>